<evidence type="ECO:0000313" key="8">
    <source>
        <dbReference type="EMBL" id="MBS9532493.1"/>
    </source>
</evidence>
<feature type="domain" description="PIN" evidence="7">
    <location>
        <begin position="4"/>
        <end position="124"/>
    </location>
</feature>
<protein>
    <recommendedName>
        <fullName evidence="6">Ribonuclease VapC</fullName>
        <shortName evidence="6">RNase VapC</shortName>
        <ecNumber evidence="6">3.1.-.-</ecNumber>
    </recommendedName>
    <alternativeName>
        <fullName evidence="6">Toxin VapC</fullName>
    </alternativeName>
</protein>
<dbReference type="InterPro" id="IPR002716">
    <property type="entry name" value="PIN_dom"/>
</dbReference>
<comment type="cofactor">
    <cofactor evidence="6">
        <name>Mg(2+)</name>
        <dbReference type="ChEBI" id="CHEBI:18420"/>
    </cofactor>
</comment>
<accession>A0ABS5RFX7</accession>
<dbReference type="CDD" id="cd09873">
    <property type="entry name" value="PIN_Pae0151-like"/>
    <property type="match status" value="1"/>
</dbReference>
<feature type="binding site" evidence="6">
    <location>
        <position position="98"/>
    </location>
    <ligand>
        <name>Mg(2+)</name>
        <dbReference type="ChEBI" id="CHEBI:18420"/>
    </ligand>
</feature>
<keyword evidence="6" id="KW-0800">Toxin</keyword>
<dbReference type="PANTHER" id="PTHR35901">
    <property type="entry name" value="RIBONUCLEASE VAPC3"/>
    <property type="match status" value="1"/>
</dbReference>
<dbReference type="RefSeq" id="WP_214091372.1">
    <property type="nucleotide sequence ID" value="NZ_JAHCLR010000003.1"/>
</dbReference>
<dbReference type="SUPFAM" id="SSF88723">
    <property type="entry name" value="PIN domain-like"/>
    <property type="match status" value="1"/>
</dbReference>
<keyword evidence="1 6" id="KW-1277">Toxin-antitoxin system</keyword>
<dbReference type="InterPro" id="IPR051619">
    <property type="entry name" value="TypeII_TA_RNase_PINc/VapC"/>
</dbReference>
<gene>
    <name evidence="6" type="primary">vapC</name>
    <name evidence="8" type="ORF">KIH27_02700</name>
</gene>
<dbReference type="EMBL" id="JAHCLR010000003">
    <property type="protein sequence ID" value="MBS9532493.1"/>
    <property type="molecule type" value="Genomic_DNA"/>
</dbReference>
<evidence type="ECO:0000313" key="9">
    <source>
        <dbReference type="Proteomes" id="UP001519535"/>
    </source>
</evidence>
<evidence type="ECO:0000259" key="7">
    <source>
        <dbReference type="Pfam" id="PF01850"/>
    </source>
</evidence>
<evidence type="ECO:0000256" key="6">
    <source>
        <dbReference type="HAMAP-Rule" id="MF_00265"/>
    </source>
</evidence>
<comment type="similarity">
    <text evidence="6">Belongs to the PINc/VapC protein family.</text>
</comment>
<dbReference type="PANTHER" id="PTHR35901:SF1">
    <property type="entry name" value="EXONUCLEASE VAPC9"/>
    <property type="match status" value="1"/>
</dbReference>
<evidence type="ECO:0000256" key="1">
    <source>
        <dbReference type="ARBA" id="ARBA00022649"/>
    </source>
</evidence>
<sequence length="132" mass="14471">MTDYVIDASALLLALIGKTSDADELRARLPETRRHAPHLIDAEVGSVLRRHEQAGRISGDEAETALRAAGRLVDHRYPHTGALAERAWGLRRNVTFYDGLYVALAAHLGIPLLTVDTRLSRAPGLPCRTELV</sequence>
<dbReference type="HAMAP" id="MF_00265">
    <property type="entry name" value="VapC_Nob1"/>
    <property type="match status" value="1"/>
</dbReference>
<evidence type="ECO:0000256" key="2">
    <source>
        <dbReference type="ARBA" id="ARBA00022722"/>
    </source>
</evidence>
<dbReference type="InterPro" id="IPR044153">
    <property type="entry name" value="PIN_Pae0151-like"/>
</dbReference>
<dbReference type="Gene3D" id="3.40.50.1010">
    <property type="entry name" value="5'-nuclease"/>
    <property type="match status" value="1"/>
</dbReference>
<keyword evidence="9" id="KW-1185">Reference proteome</keyword>
<comment type="caution">
    <text evidence="8">The sequence shown here is derived from an EMBL/GenBank/DDBJ whole genome shotgun (WGS) entry which is preliminary data.</text>
</comment>
<organism evidence="8 9">
    <name type="scientific">Mycolicibacter acidiphilus</name>
    <dbReference type="NCBI Taxonomy" id="2835306"/>
    <lineage>
        <taxon>Bacteria</taxon>
        <taxon>Bacillati</taxon>
        <taxon>Actinomycetota</taxon>
        <taxon>Actinomycetes</taxon>
        <taxon>Mycobacteriales</taxon>
        <taxon>Mycobacteriaceae</taxon>
        <taxon>Mycolicibacter</taxon>
    </lineage>
</organism>
<keyword evidence="3 6" id="KW-0479">Metal-binding</keyword>
<evidence type="ECO:0000256" key="3">
    <source>
        <dbReference type="ARBA" id="ARBA00022723"/>
    </source>
</evidence>
<dbReference type="Pfam" id="PF01850">
    <property type="entry name" value="PIN"/>
    <property type="match status" value="1"/>
</dbReference>
<keyword evidence="5 6" id="KW-0460">Magnesium</keyword>
<dbReference type="InterPro" id="IPR029060">
    <property type="entry name" value="PIN-like_dom_sf"/>
</dbReference>
<evidence type="ECO:0000256" key="4">
    <source>
        <dbReference type="ARBA" id="ARBA00022801"/>
    </source>
</evidence>
<evidence type="ECO:0000256" key="5">
    <source>
        <dbReference type="ARBA" id="ARBA00022842"/>
    </source>
</evidence>
<proteinExistence type="inferred from homology"/>
<keyword evidence="2 6" id="KW-0540">Nuclease</keyword>
<feature type="binding site" evidence="6">
    <location>
        <position position="7"/>
    </location>
    <ligand>
        <name>Mg(2+)</name>
        <dbReference type="ChEBI" id="CHEBI:18420"/>
    </ligand>
</feature>
<dbReference type="Proteomes" id="UP001519535">
    <property type="component" value="Unassembled WGS sequence"/>
</dbReference>
<reference evidence="8 9" key="1">
    <citation type="submission" date="2021-05" db="EMBL/GenBank/DDBJ databases">
        <title>Mycobacterium acidophilum sp. nov., an extremely acid-tolerant member of the genus Mycobacterium.</title>
        <authorList>
            <person name="Xia J."/>
        </authorList>
    </citation>
    <scope>NUCLEOTIDE SEQUENCE [LARGE SCALE GENOMIC DNA]</scope>
    <source>
        <strain evidence="8 9">M1</strain>
    </source>
</reference>
<dbReference type="EC" id="3.1.-.-" evidence="6"/>
<dbReference type="InterPro" id="IPR022907">
    <property type="entry name" value="VapC_family"/>
</dbReference>
<keyword evidence="4 6" id="KW-0378">Hydrolase</keyword>
<name>A0ABS5RFX7_9MYCO</name>
<comment type="function">
    <text evidence="6">Toxic component of a toxin-antitoxin (TA) system. An RNase.</text>
</comment>